<accession>A0A1I4WC33</accession>
<keyword evidence="2" id="KW-1185">Reference proteome</keyword>
<dbReference type="InterPro" id="IPR007546">
    <property type="entry name" value="DUF503"/>
</dbReference>
<dbReference type="InterPro" id="IPR036746">
    <property type="entry name" value="TT1725-like_sf"/>
</dbReference>
<dbReference type="AlphaFoldDB" id="A0A1I4WC33"/>
<name>A0A1I4WC33_9ACTN</name>
<dbReference type="PANTHER" id="PTHR36441">
    <property type="entry name" value="HYPOTHETICAL CYTOSOLIC PROTEIN"/>
    <property type="match status" value="1"/>
</dbReference>
<proteinExistence type="predicted"/>
<evidence type="ECO:0000313" key="1">
    <source>
        <dbReference type="EMBL" id="SFN11281.1"/>
    </source>
</evidence>
<dbReference type="EMBL" id="FOVH01000001">
    <property type="protein sequence ID" value="SFN11281.1"/>
    <property type="molecule type" value="Genomic_DNA"/>
</dbReference>
<dbReference type="Pfam" id="PF04456">
    <property type="entry name" value="DUF503"/>
    <property type="match status" value="1"/>
</dbReference>
<sequence length="119" mass="12992">MFGNAADGRVPPSEEPEVIDQVYVGALTLDLLLGDVRSLKQKRSVVRPIIAEVQKRFPAVAVAETGDNDLHRRAEIGVAVVSATAANCTRVLDQCERLVAGRPEIELLAARQRLFNDED</sequence>
<dbReference type="InParanoid" id="A0A1I4WC33"/>
<dbReference type="Proteomes" id="UP000183413">
    <property type="component" value="Unassembled WGS sequence"/>
</dbReference>
<dbReference type="SUPFAM" id="SSF103007">
    <property type="entry name" value="Hypothetical protein TT1725"/>
    <property type="match status" value="1"/>
</dbReference>
<gene>
    <name evidence="1" type="ORF">SAMN04489713_101275</name>
</gene>
<reference evidence="1 2" key="1">
    <citation type="submission" date="2016-10" db="EMBL/GenBank/DDBJ databases">
        <authorList>
            <person name="de Groot N.N."/>
        </authorList>
    </citation>
    <scope>NUCLEOTIDE SEQUENCE [LARGE SCALE GENOMIC DNA]</scope>
    <source>
        <strain evidence="1 2">DSM 43067</strain>
    </source>
</reference>
<dbReference type="eggNOG" id="COG1550">
    <property type="taxonomic scope" value="Bacteria"/>
</dbReference>
<dbReference type="Gene3D" id="3.30.70.1120">
    <property type="entry name" value="TT1725-like"/>
    <property type="match status" value="1"/>
</dbReference>
<dbReference type="STRING" id="1993.SAMN04489713_101275"/>
<evidence type="ECO:0000313" key="2">
    <source>
        <dbReference type="Proteomes" id="UP000183413"/>
    </source>
</evidence>
<organism evidence="1 2">
    <name type="scientific">Actinomadura madurae</name>
    <dbReference type="NCBI Taxonomy" id="1993"/>
    <lineage>
        <taxon>Bacteria</taxon>
        <taxon>Bacillati</taxon>
        <taxon>Actinomycetota</taxon>
        <taxon>Actinomycetes</taxon>
        <taxon>Streptosporangiales</taxon>
        <taxon>Thermomonosporaceae</taxon>
        <taxon>Actinomadura</taxon>
    </lineage>
</organism>
<protein>
    <recommendedName>
        <fullName evidence="3">YlxP-like protein</fullName>
    </recommendedName>
</protein>
<dbReference type="FunCoup" id="A0A1I4WC33">
    <property type="interactions" value="2"/>
</dbReference>
<dbReference type="PANTHER" id="PTHR36441:SF1">
    <property type="entry name" value="DUF503 DOMAIN-CONTAINING PROTEIN"/>
    <property type="match status" value="1"/>
</dbReference>
<evidence type="ECO:0008006" key="3">
    <source>
        <dbReference type="Google" id="ProtNLM"/>
    </source>
</evidence>